<dbReference type="Pfam" id="PF03564">
    <property type="entry name" value="DUF1759"/>
    <property type="match status" value="1"/>
</dbReference>
<evidence type="ECO:0000259" key="2">
    <source>
        <dbReference type="PROSITE" id="PS50175"/>
    </source>
</evidence>
<dbReference type="InterPro" id="IPR040676">
    <property type="entry name" value="DUF5641"/>
</dbReference>
<dbReference type="GO" id="GO:0006508">
    <property type="term" value="P:proteolysis"/>
    <property type="evidence" value="ECO:0007669"/>
    <property type="project" value="InterPro"/>
</dbReference>
<dbReference type="Proteomes" id="UP000814243">
    <property type="component" value="Unassembled WGS sequence"/>
</dbReference>
<name>A0A922SAJ8_SPOEX</name>
<evidence type="ECO:0000256" key="1">
    <source>
        <dbReference type="ARBA" id="ARBA00022801"/>
    </source>
</evidence>
<dbReference type="EMBL" id="JACEFF010000832">
    <property type="protein sequence ID" value="KAH9630214.1"/>
    <property type="molecule type" value="Genomic_DNA"/>
</dbReference>
<dbReference type="GO" id="GO:0004190">
    <property type="term" value="F:aspartic-type endopeptidase activity"/>
    <property type="evidence" value="ECO:0007669"/>
    <property type="project" value="InterPro"/>
</dbReference>
<evidence type="ECO:0000313" key="4">
    <source>
        <dbReference type="Proteomes" id="UP000814243"/>
    </source>
</evidence>
<evidence type="ECO:0000313" key="3">
    <source>
        <dbReference type="EMBL" id="KAH9630214.1"/>
    </source>
</evidence>
<dbReference type="AlphaFoldDB" id="A0A922SAJ8"/>
<dbReference type="Pfam" id="PF18701">
    <property type="entry name" value="DUF5641"/>
    <property type="match status" value="1"/>
</dbReference>
<proteinExistence type="predicted"/>
<organism evidence="3 4">
    <name type="scientific">Spodoptera exigua</name>
    <name type="common">Beet armyworm</name>
    <name type="synonym">Noctua fulgens</name>
    <dbReference type="NCBI Taxonomy" id="7107"/>
    <lineage>
        <taxon>Eukaryota</taxon>
        <taxon>Metazoa</taxon>
        <taxon>Ecdysozoa</taxon>
        <taxon>Arthropoda</taxon>
        <taxon>Hexapoda</taxon>
        <taxon>Insecta</taxon>
        <taxon>Pterygota</taxon>
        <taxon>Neoptera</taxon>
        <taxon>Endopterygota</taxon>
        <taxon>Lepidoptera</taxon>
        <taxon>Glossata</taxon>
        <taxon>Ditrysia</taxon>
        <taxon>Noctuoidea</taxon>
        <taxon>Noctuidae</taxon>
        <taxon>Amphipyrinae</taxon>
        <taxon>Spodoptera</taxon>
    </lineage>
</organism>
<dbReference type="Gene3D" id="2.40.70.10">
    <property type="entry name" value="Acid Proteases"/>
    <property type="match status" value="1"/>
</dbReference>
<dbReference type="PANTHER" id="PTHR47331">
    <property type="entry name" value="PHD-TYPE DOMAIN-CONTAINING PROTEIN"/>
    <property type="match status" value="1"/>
</dbReference>
<dbReference type="InterPro" id="IPR021109">
    <property type="entry name" value="Peptidase_aspartic_dom_sf"/>
</dbReference>
<dbReference type="InterPro" id="IPR001995">
    <property type="entry name" value="Peptidase_A2_cat"/>
</dbReference>
<dbReference type="PANTHER" id="PTHR47331:SF1">
    <property type="entry name" value="GAG-LIKE PROTEIN"/>
    <property type="match status" value="1"/>
</dbReference>
<protein>
    <recommendedName>
        <fullName evidence="2">Peptidase A2 domain-containing protein</fullName>
    </recommendedName>
</protein>
<keyword evidence="1" id="KW-0378">Hydrolase</keyword>
<dbReference type="InterPro" id="IPR005312">
    <property type="entry name" value="DUF1759"/>
</dbReference>
<comment type="caution">
    <text evidence="3">The sequence shown here is derived from an EMBL/GenBank/DDBJ whole genome shotgun (WGS) entry which is preliminary data.</text>
</comment>
<sequence length="880" mass="98131">MASKSKYTARIASVLRWLGSAVLNISRQDRVQALLSRYDSLEMKLTELYDAHQAILELGLESEVMDKINADIDQADDLADQIRQAVGTLKMSSLGERPPKVEEGASPALISRLPKLDLPHFGGDLCQWVAYNNLYESLVHSRRDLTPAQKLAYLLASLTGEAKGLVQHLDLVDGNYEIARDLLMRRYQNVRRLADSHVSAILDLPKNPIPQLLRTRLLNPLLIAVNGLKGLDLPVSSWSFILLHIVLGKLSHELRNRFELEHGGDSTTYLPPFDDLVSFLEDECRRVENVPQPKSMEVRTRVQPARIERRREGRIYNSTAMQQPSSRCMYCKEPGHGTPTCFKFGQLRWQARRNIARQRNWCYSCLGNHLASQCQISRPCAQCGGNHHLLLCGNRNGSPPPAASAPKAVATEDRIIGNINDQWTGRARFGLPQDCPNIPHLYRKKTPLRDTQCQFQSSTGGGTRVPPRVCHATVDQERRCGFGVPLHYMDWPRLDRQPQYASQVYVSPSGNPSHQHWTPYAAHDTSVSVGSPSGEKVTARALLDSGAQGCIASTWLVERLRLRVESGGNYIRGVGGVRVPGLVGQVALSFSPLQSSRPRIRVSAIVLRNVIGRHPVVQLPSRVVALTSGLSLADPEFHVPGPVDLLIGADVLGLLQLGSSKLLQSGGLVSVATDLGDIIMGPVLSPCPLQGEDDNLQVGLSLAESVQRFWEVEEPPSAPRQNPEHLECESFFQNNTGRLCSGRFVTRLPFLPSRLRLGHSRMLAEKRLSSMERRMNRDPTFRQKYIEFMREYLELGHMSVSNFDWRSQEHYFIPHHATDPPKVGDLVLVKEMNMPPLSWRRGRILRLFLGSDGVPRVAEVLVGDSILKRAVAGLSRLPVT</sequence>
<gene>
    <name evidence="3" type="ORF">HF086_010720</name>
</gene>
<reference evidence="3" key="1">
    <citation type="journal article" date="2021" name="G3 (Bethesda)">
        <title>Genome and transcriptome analysis of the beet armyworm Spodoptera exigua reveals targets for pest control. .</title>
        <authorList>
            <person name="Simon S."/>
            <person name="Breeschoten T."/>
            <person name="Jansen H.J."/>
            <person name="Dirks R.P."/>
            <person name="Schranz M.E."/>
            <person name="Ros V.I.D."/>
        </authorList>
    </citation>
    <scope>NUCLEOTIDE SEQUENCE</scope>
    <source>
        <strain evidence="3">TB_SE_WUR_2020</strain>
    </source>
</reference>
<accession>A0A922SAJ8</accession>
<feature type="domain" description="Peptidase A2" evidence="2">
    <location>
        <begin position="539"/>
        <end position="615"/>
    </location>
</feature>
<dbReference type="PROSITE" id="PS50175">
    <property type="entry name" value="ASP_PROT_RETROV"/>
    <property type="match status" value="1"/>
</dbReference>